<organism evidence="3 4">
    <name type="scientific">Sphingomonas guangdongensis</name>
    <dbReference type="NCBI Taxonomy" id="1141890"/>
    <lineage>
        <taxon>Bacteria</taxon>
        <taxon>Pseudomonadati</taxon>
        <taxon>Pseudomonadota</taxon>
        <taxon>Alphaproteobacteria</taxon>
        <taxon>Sphingomonadales</taxon>
        <taxon>Sphingomonadaceae</taxon>
        <taxon>Sphingomonas</taxon>
    </lineage>
</organism>
<keyword evidence="2" id="KW-0732">Signal</keyword>
<feature type="compositionally biased region" description="Pro residues" evidence="1">
    <location>
        <begin position="43"/>
        <end position="57"/>
    </location>
</feature>
<protein>
    <submittedName>
        <fullName evidence="3">Uncharacterized protein</fullName>
    </submittedName>
</protein>
<evidence type="ECO:0000313" key="3">
    <source>
        <dbReference type="EMBL" id="SOB86808.1"/>
    </source>
</evidence>
<evidence type="ECO:0000313" key="4">
    <source>
        <dbReference type="Proteomes" id="UP000219494"/>
    </source>
</evidence>
<name>A0A285QZ89_9SPHN</name>
<feature type="compositionally biased region" description="Low complexity" evidence="1">
    <location>
        <begin position="58"/>
        <end position="71"/>
    </location>
</feature>
<keyword evidence="4" id="KW-1185">Reference proteome</keyword>
<dbReference type="EMBL" id="OBMI01000002">
    <property type="protein sequence ID" value="SOB86808.1"/>
    <property type="molecule type" value="Genomic_DNA"/>
</dbReference>
<evidence type="ECO:0000256" key="1">
    <source>
        <dbReference type="SAM" id="MobiDB-lite"/>
    </source>
</evidence>
<dbReference type="Proteomes" id="UP000219494">
    <property type="component" value="Unassembled WGS sequence"/>
</dbReference>
<feature type="region of interest" description="Disordered" evidence="1">
    <location>
        <begin position="20"/>
        <end position="96"/>
    </location>
</feature>
<dbReference type="OrthoDB" id="7388088at2"/>
<accession>A0A285QZ89</accession>
<proteinExistence type="predicted"/>
<dbReference type="AlphaFoldDB" id="A0A285QZ89"/>
<feature type="chain" id="PRO_5012131429" evidence="2">
    <location>
        <begin position="25"/>
        <end position="602"/>
    </location>
</feature>
<sequence>MKSSRNARAAALLLAALGAGGGLATGQDRPESILPPGFNDPVQPAPAPTPAPAPVRPPASGAAPSASNPSGAVPPPPLPVAGTTPSPTPSATPTPVDLTAYELPAYARRSLADVGATTAESAGLSGSAFGRAGGRGIGTLMHELDAPLPSRWLSIALRRALMAQVETPAGINGADFAAERAWLLLRMGEADGARAVVQSVDVQDYSPKLFQVGMQAMLATGDPAGLCPMADPAIRVSGERGWRFARAMCAALGGKGPQSRALLREARRGMQRSVDTLLAEKVVGAAAGGAVTIEWAGVDRLTAWRYGLATATGVEIPDELLAGTRPQVAGWRATAPMLDSAARVTPANWAASQGVLSHAALVDLYAEVEAGDGQNSAARALGRDLRTLYGEGTVDERLALLRRIWDGGEGRRARYARQVLTARAATFVPPSAERAGDAPRLIGAMLTAGYDIAAARWWSAVPAASNGWAMLALADPRGRRWSAGDVDSYGDADADADPQRLKARMLLAGLTGLGRLPIDAAEQLAQPLGVRFGAENAWTRAIQAAADRGEGGTVLLLAAVGMQTPDWRGVPPEVLFHACRALRATEQEGVARMIAAEAIARL</sequence>
<reference evidence="3 4" key="1">
    <citation type="submission" date="2017-07" db="EMBL/GenBank/DDBJ databases">
        <authorList>
            <person name="Sun Z.S."/>
            <person name="Albrecht U."/>
            <person name="Echele G."/>
            <person name="Lee C.C."/>
        </authorList>
    </citation>
    <scope>NUCLEOTIDE SEQUENCE [LARGE SCALE GENOMIC DNA]</scope>
    <source>
        <strain evidence="3 4">CGMCC 1.12672</strain>
    </source>
</reference>
<feature type="signal peptide" evidence="2">
    <location>
        <begin position="1"/>
        <end position="24"/>
    </location>
</feature>
<evidence type="ECO:0000256" key="2">
    <source>
        <dbReference type="SAM" id="SignalP"/>
    </source>
</evidence>
<dbReference type="RefSeq" id="WP_097063787.1">
    <property type="nucleotide sequence ID" value="NZ_OBMI01000002.1"/>
</dbReference>
<gene>
    <name evidence="3" type="ORF">SAMN06297144_1918</name>
</gene>